<accession>A0ABX1IXB9</accession>
<sequence length="138" mass="14531">MNRIDWRGMRGTARRRPVLASFSGLIAIFAYAGAAGLITGSIDFGDVINGRLPFGSPVFGGVALAVIVGVPMTAVTYFGSKRDTRTSPAAVVAGTLLVGWIVVEIGFVRSYSWLQPVCAFAGLAVALEGLRDLRVRAS</sequence>
<dbReference type="RefSeq" id="WP_168511035.1">
    <property type="nucleotide sequence ID" value="NZ_JAAXLS010000001.1"/>
</dbReference>
<organism evidence="2 3">
    <name type="scientific">Amycolatopsis acididurans</name>
    <dbReference type="NCBI Taxonomy" id="2724524"/>
    <lineage>
        <taxon>Bacteria</taxon>
        <taxon>Bacillati</taxon>
        <taxon>Actinomycetota</taxon>
        <taxon>Actinomycetes</taxon>
        <taxon>Pseudonocardiales</taxon>
        <taxon>Pseudonocardiaceae</taxon>
        <taxon>Amycolatopsis</taxon>
    </lineage>
</organism>
<reference evidence="2 3" key="1">
    <citation type="submission" date="2020-04" db="EMBL/GenBank/DDBJ databases">
        <title>Novel species.</title>
        <authorList>
            <person name="Teo W.F.A."/>
            <person name="Lipun K."/>
            <person name="Srisuk N."/>
            <person name="Duangmal K."/>
        </authorList>
    </citation>
    <scope>NUCLEOTIDE SEQUENCE [LARGE SCALE GENOMIC DNA]</scope>
    <source>
        <strain evidence="2 3">K13G38</strain>
    </source>
</reference>
<keyword evidence="3" id="KW-1185">Reference proteome</keyword>
<evidence type="ECO:0000313" key="3">
    <source>
        <dbReference type="Proteomes" id="UP000715441"/>
    </source>
</evidence>
<evidence type="ECO:0000313" key="2">
    <source>
        <dbReference type="EMBL" id="NKQ51836.1"/>
    </source>
</evidence>
<gene>
    <name evidence="2" type="ORF">HFP15_02955</name>
</gene>
<keyword evidence="1" id="KW-1133">Transmembrane helix</keyword>
<keyword evidence="1" id="KW-0812">Transmembrane</keyword>
<comment type="caution">
    <text evidence="2">The sequence shown here is derived from an EMBL/GenBank/DDBJ whole genome shotgun (WGS) entry which is preliminary data.</text>
</comment>
<dbReference type="EMBL" id="JAAXLS010000001">
    <property type="protein sequence ID" value="NKQ51836.1"/>
    <property type="molecule type" value="Genomic_DNA"/>
</dbReference>
<evidence type="ECO:0000256" key="1">
    <source>
        <dbReference type="SAM" id="Phobius"/>
    </source>
</evidence>
<proteinExistence type="predicted"/>
<keyword evidence="1" id="KW-0472">Membrane</keyword>
<name>A0ABX1IXB9_9PSEU</name>
<protein>
    <submittedName>
        <fullName evidence="2">Uncharacterized protein</fullName>
    </submittedName>
</protein>
<feature type="transmembrane region" description="Helical" evidence="1">
    <location>
        <begin position="90"/>
        <end position="107"/>
    </location>
</feature>
<dbReference type="Proteomes" id="UP000715441">
    <property type="component" value="Unassembled WGS sequence"/>
</dbReference>
<feature type="transmembrane region" description="Helical" evidence="1">
    <location>
        <begin position="58"/>
        <end position="78"/>
    </location>
</feature>
<feature type="transmembrane region" description="Helical" evidence="1">
    <location>
        <begin position="113"/>
        <end position="130"/>
    </location>
</feature>